<dbReference type="AlphaFoldDB" id="W9YQL4"/>
<dbReference type="RefSeq" id="XP_007733544.1">
    <property type="nucleotide sequence ID" value="XM_007735354.1"/>
</dbReference>
<dbReference type="Pfam" id="PF07859">
    <property type="entry name" value="Abhydrolase_3"/>
    <property type="match status" value="1"/>
</dbReference>
<dbReference type="InterPro" id="IPR029058">
    <property type="entry name" value="AB_hydrolase_fold"/>
</dbReference>
<evidence type="ECO:0000313" key="3">
    <source>
        <dbReference type="EMBL" id="EXJ84559.1"/>
    </source>
</evidence>
<dbReference type="Proteomes" id="UP000019478">
    <property type="component" value="Unassembled WGS sequence"/>
</dbReference>
<proteinExistence type="predicted"/>
<keyword evidence="4" id="KW-1185">Reference proteome</keyword>
<evidence type="ECO:0000256" key="1">
    <source>
        <dbReference type="ARBA" id="ARBA00022801"/>
    </source>
</evidence>
<dbReference type="HOGENOM" id="CLU_012494_6_3_1"/>
<dbReference type="InterPro" id="IPR013094">
    <property type="entry name" value="AB_hydrolase_3"/>
</dbReference>
<dbReference type="PANTHER" id="PTHR48081:SF8">
    <property type="entry name" value="ALPHA_BETA HYDROLASE FOLD-3 DOMAIN-CONTAINING PROTEIN-RELATED"/>
    <property type="match status" value="1"/>
</dbReference>
<organism evidence="3 4">
    <name type="scientific">Capronia epimyces CBS 606.96</name>
    <dbReference type="NCBI Taxonomy" id="1182542"/>
    <lineage>
        <taxon>Eukaryota</taxon>
        <taxon>Fungi</taxon>
        <taxon>Dikarya</taxon>
        <taxon>Ascomycota</taxon>
        <taxon>Pezizomycotina</taxon>
        <taxon>Eurotiomycetes</taxon>
        <taxon>Chaetothyriomycetidae</taxon>
        <taxon>Chaetothyriales</taxon>
        <taxon>Herpotrichiellaceae</taxon>
        <taxon>Capronia</taxon>
    </lineage>
</organism>
<sequence>MVQLEPSGPGLKAPKPKYGHLSEIDPDFAPLKEEADKNFAALWSLPLDEFKAAWLTAPVALPNNAPQPGQEYSVVDQEAPVRDGSRIGLRVYKPLDPPTNAVLVLKAHGGGWVVGSHEVEEVENRFLAAQGSAVVVSVDYRMAPAYKYPYAINDCFDVLKWCKSHAFKLGIDPEKIIVAGGSAGGNIAAVLAQKARDEGVSGLVGQILNIPVTCHPKLFPSDKYEYGSYQQNKDSTVVDAPRMDWFWHQYLPNADAEVYASPLLAKDLSNLPPALIQVAGMDPLRDEGLAYAEALKAAGVPVTLKIYKGLPHGFYMFPQLKQSQEYWDSCVQFVQQVAQ</sequence>
<evidence type="ECO:0000259" key="2">
    <source>
        <dbReference type="Pfam" id="PF07859"/>
    </source>
</evidence>
<dbReference type="OrthoDB" id="408631at2759"/>
<feature type="domain" description="Alpha/beta hydrolase fold-3" evidence="2">
    <location>
        <begin position="105"/>
        <end position="315"/>
    </location>
</feature>
<dbReference type="STRING" id="1182542.W9YQL4"/>
<dbReference type="Gene3D" id="3.40.50.1820">
    <property type="entry name" value="alpha/beta hydrolase"/>
    <property type="match status" value="1"/>
</dbReference>
<dbReference type="InterPro" id="IPR050300">
    <property type="entry name" value="GDXG_lipolytic_enzyme"/>
</dbReference>
<dbReference type="PANTHER" id="PTHR48081">
    <property type="entry name" value="AB HYDROLASE SUPERFAMILY PROTEIN C4A8.06C"/>
    <property type="match status" value="1"/>
</dbReference>
<accession>W9YQL4</accession>
<evidence type="ECO:0000313" key="4">
    <source>
        <dbReference type="Proteomes" id="UP000019478"/>
    </source>
</evidence>
<dbReference type="GeneID" id="19169344"/>
<dbReference type="GO" id="GO:0016787">
    <property type="term" value="F:hydrolase activity"/>
    <property type="evidence" value="ECO:0007669"/>
    <property type="project" value="UniProtKB-KW"/>
</dbReference>
<dbReference type="EMBL" id="AMGY01000004">
    <property type="protein sequence ID" value="EXJ84559.1"/>
    <property type="molecule type" value="Genomic_DNA"/>
</dbReference>
<dbReference type="SUPFAM" id="SSF53474">
    <property type="entry name" value="alpha/beta-Hydrolases"/>
    <property type="match status" value="1"/>
</dbReference>
<keyword evidence="1" id="KW-0378">Hydrolase</keyword>
<dbReference type="eggNOG" id="KOG1515">
    <property type="taxonomic scope" value="Eukaryota"/>
</dbReference>
<reference evidence="3 4" key="1">
    <citation type="submission" date="2013-03" db="EMBL/GenBank/DDBJ databases">
        <title>The Genome Sequence of Capronia epimyces CBS 606.96.</title>
        <authorList>
            <consortium name="The Broad Institute Genomics Platform"/>
            <person name="Cuomo C."/>
            <person name="de Hoog S."/>
            <person name="Gorbushina A."/>
            <person name="Walker B."/>
            <person name="Young S.K."/>
            <person name="Zeng Q."/>
            <person name="Gargeya S."/>
            <person name="Fitzgerald M."/>
            <person name="Haas B."/>
            <person name="Abouelleil A."/>
            <person name="Allen A.W."/>
            <person name="Alvarado L."/>
            <person name="Arachchi H.M."/>
            <person name="Berlin A.M."/>
            <person name="Chapman S.B."/>
            <person name="Gainer-Dewar J."/>
            <person name="Goldberg J."/>
            <person name="Griggs A."/>
            <person name="Gujja S."/>
            <person name="Hansen M."/>
            <person name="Howarth C."/>
            <person name="Imamovic A."/>
            <person name="Ireland A."/>
            <person name="Larimer J."/>
            <person name="McCowan C."/>
            <person name="Murphy C."/>
            <person name="Pearson M."/>
            <person name="Poon T.W."/>
            <person name="Priest M."/>
            <person name="Roberts A."/>
            <person name="Saif S."/>
            <person name="Shea T."/>
            <person name="Sisk P."/>
            <person name="Sykes S."/>
            <person name="Wortman J."/>
            <person name="Nusbaum C."/>
            <person name="Birren B."/>
        </authorList>
    </citation>
    <scope>NUCLEOTIDE SEQUENCE [LARGE SCALE GENOMIC DNA]</scope>
    <source>
        <strain evidence="3 4">CBS 606.96</strain>
    </source>
</reference>
<name>W9YQL4_9EURO</name>
<protein>
    <recommendedName>
        <fullName evidence="2">Alpha/beta hydrolase fold-3 domain-containing protein</fullName>
    </recommendedName>
</protein>
<comment type="caution">
    <text evidence="3">The sequence shown here is derived from an EMBL/GenBank/DDBJ whole genome shotgun (WGS) entry which is preliminary data.</text>
</comment>
<gene>
    <name evidence="3" type="ORF">A1O3_05228</name>
</gene>